<evidence type="ECO:0000256" key="3">
    <source>
        <dbReference type="SAM" id="MobiDB-lite"/>
    </source>
</evidence>
<dbReference type="Pfam" id="PF00179">
    <property type="entry name" value="UQ_con"/>
    <property type="match status" value="1"/>
</dbReference>
<keyword evidence="1" id="KW-0808">Transferase</keyword>
<feature type="compositionally biased region" description="Polar residues" evidence="3">
    <location>
        <begin position="300"/>
        <end position="315"/>
    </location>
</feature>
<name>A0A409VRD0_9AGAR</name>
<feature type="compositionally biased region" description="Basic and acidic residues" evidence="3">
    <location>
        <begin position="10"/>
        <end position="21"/>
    </location>
</feature>
<dbReference type="SMART" id="SM00212">
    <property type="entry name" value="UBCc"/>
    <property type="match status" value="1"/>
</dbReference>
<evidence type="ECO:0000256" key="2">
    <source>
        <dbReference type="ARBA" id="ARBA00022786"/>
    </source>
</evidence>
<sequence>MPTTRASKRASSDIEIVEHPAKRPRKAPINDTQDVIVIESDSEEEEDEEMKDILAQIKAQEDSERLARQLQHDYNAASSSSGHRKVPTVPEDDEALARKLAEEWARQDNEMDASTRVDTVEIVSESLHNETKASAARVESLPKNYSTSSIRPDEALEPFKGIFTQRRPCTKCRKEVDSPRGPIAFSETSIPPSLTRLLHAPCSSCRTNHCRGCFTPVDCTPACKGSSKNHVCAVVTCCAGVRAIAIFETLGAFDLQFLNERAAAESRALALIARSKSKGKSVGPGGTGYSMGNNFQGYGSTAHQNNKSTRQPANSKQKKAADHWDTVISRVLNILTSLLPAPYAEDAKVYDMLPNGSIGHLISLSQIPTLLADLLRNDSVTDWISRKDIYYAMLSLLRRMADCELTIHSLIAQRWEVETTCGLADWMWNDGEIIWKKDSDGEIETSPPLYTYFTKLSKQSAAFLAGAMQMLGGDNSDPEVEDTAIQGTSLCGDIIAAKDDLERAISVLGQPSVNRENRAEDLDDDSNGEQRTKKGKGKGKGREVALDLDKVYAEACEKLAFKHVSLAEPYTTSGGGLTYANYKYAPELKQTQNSTRQPKDRLHLLKELAVMATSLPPGVWVRVDEVRNDAIKIMIAGPDGTPYAGGLFEFDCFMPIEYPAKPPLMHLRTTGGGTVRFNPNLYNEGKVCLSLLGTWHGRAEEQWNSKSTLLQVLVSIQSMILVDAPYFNEPGYGQADLKKPASIAYNKNISMQTTRWAIVDWLNDKHRSSIWKDVIASHFTIRKHKIREQIIEWSKIEPQIRAYKAPSLYSGFNHYQTKPPPPAGKQGMDLLKEFDKGIKLVESWCSQEVGASEL</sequence>
<dbReference type="OrthoDB" id="47801at2759"/>
<accession>A0A409VRD0</accession>
<evidence type="ECO:0000256" key="1">
    <source>
        <dbReference type="ARBA" id="ARBA00022679"/>
    </source>
</evidence>
<organism evidence="5 6">
    <name type="scientific">Gymnopilus dilepis</name>
    <dbReference type="NCBI Taxonomy" id="231916"/>
    <lineage>
        <taxon>Eukaryota</taxon>
        <taxon>Fungi</taxon>
        <taxon>Dikarya</taxon>
        <taxon>Basidiomycota</taxon>
        <taxon>Agaricomycotina</taxon>
        <taxon>Agaricomycetes</taxon>
        <taxon>Agaricomycetidae</taxon>
        <taxon>Agaricales</taxon>
        <taxon>Agaricineae</taxon>
        <taxon>Hymenogastraceae</taxon>
        <taxon>Gymnopilus</taxon>
    </lineage>
</organism>
<dbReference type="PANTHER" id="PTHR46116">
    <property type="entry name" value="(E3-INDEPENDENT) E2 UBIQUITIN-CONJUGATING ENZYME"/>
    <property type="match status" value="1"/>
</dbReference>
<keyword evidence="2" id="KW-0833">Ubl conjugation pathway</keyword>
<dbReference type="Proteomes" id="UP000284706">
    <property type="component" value="Unassembled WGS sequence"/>
</dbReference>
<dbReference type="EMBL" id="NHYE01005588">
    <property type="protein sequence ID" value="PPQ68756.1"/>
    <property type="molecule type" value="Genomic_DNA"/>
</dbReference>
<evidence type="ECO:0000313" key="5">
    <source>
        <dbReference type="EMBL" id="PPQ68756.1"/>
    </source>
</evidence>
<reference evidence="5 6" key="1">
    <citation type="journal article" date="2018" name="Evol. Lett.">
        <title>Horizontal gene cluster transfer increased hallucinogenic mushroom diversity.</title>
        <authorList>
            <person name="Reynolds H.T."/>
            <person name="Vijayakumar V."/>
            <person name="Gluck-Thaler E."/>
            <person name="Korotkin H.B."/>
            <person name="Matheny P.B."/>
            <person name="Slot J.C."/>
        </authorList>
    </citation>
    <scope>NUCLEOTIDE SEQUENCE [LARGE SCALE GENOMIC DNA]</scope>
    <source>
        <strain evidence="5 6">SRW20</strain>
    </source>
</reference>
<dbReference type="AlphaFoldDB" id="A0A409VRD0"/>
<feature type="region of interest" description="Disordered" evidence="3">
    <location>
        <begin position="515"/>
        <end position="540"/>
    </location>
</feature>
<dbReference type="PANTHER" id="PTHR46116:SF39">
    <property type="entry name" value="BACULOVIRAL IAP REPEAT-CONTAINING PROTEIN 6"/>
    <property type="match status" value="1"/>
</dbReference>
<dbReference type="PROSITE" id="PS50127">
    <property type="entry name" value="UBC_2"/>
    <property type="match status" value="1"/>
</dbReference>
<feature type="region of interest" description="Disordered" evidence="3">
    <location>
        <begin position="1"/>
        <end position="34"/>
    </location>
</feature>
<keyword evidence="6" id="KW-1185">Reference proteome</keyword>
<dbReference type="CDD" id="cd23810">
    <property type="entry name" value="UBCc_BIRC6"/>
    <property type="match status" value="1"/>
</dbReference>
<dbReference type="STRING" id="231916.A0A409VRD0"/>
<dbReference type="InParanoid" id="A0A409VRD0"/>
<dbReference type="Gene3D" id="3.10.110.10">
    <property type="entry name" value="Ubiquitin Conjugating Enzyme"/>
    <property type="match status" value="1"/>
</dbReference>
<proteinExistence type="predicted"/>
<protein>
    <recommendedName>
        <fullName evidence="4">UBC core domain-containing protein</fullName>
    </recommendedName>
</protein>
<feature type="domain" description="UBC core" evidence="4">
    <location>
        <begin position="599"/>
        <end position="758"/>
    </location>
</feature>
<dbReference type="InterPro" id="IPR016135">
    <property type="entry name" value="UBQ-conjugating_enzyme/RWD"/>
</dbReference>
<dbReference type="InterPro" id="IPR000608">
    <property type="entry name" value="UBC"/>
</dbReference>
<dbReference type="SUPFAM" id="SSF54495">
    <property type="entry name" value="UBC-like"/>
    <property type="match status" value="1"/>
</dbReference>
<dbReference type="GO" id="GO:0016740">
    <property type="term" value="F:transferase activity"/>
    <property type="evidence" value="ECO:0007669"/>
    <property type="project" value="UniProtKB-KW"/>
</dbReference>
<comment type="caution">
    <text evidence="5">The sequence shown here is derived from an EMBL/GenBank/DDBJ whole genome shotgun (WGS) entry which is preliminary data.</text>
</comment>
<feature type="region of interest" description="Disordered" evidence="3">
    <location>
        <begin position="300"/>
        <end position="321"/>
    </location>
</feature>
<gene>
    <name evidence="5" type="ORF">CVT26_001724</name>
</gene>
<evidence type="ECO:0000313" key="6">
    <source>
        <dbReference type="Proteomes" id="UP000284706"/>
    </source>
</evidence>
<evidence type="ECO:0000259" key="4">
    <source>
        <dbReference type="PROSITE" id="PS50127"/>
    </source>
</evidence>